<evidence type="ECO:0008006" key="4">
    <source>
        <dbReference type="Google" id="ProtNLM"/>
    </source>
</evidence>
<sequence length="313" mass="35120">MKKLLSMLAITGMVTSVGSTVVACNSTPSTGSGNGEEQQVDQSKALDLASLPKDWDFLEPGITITNLQKEVAKYLSQDVDNDINYTDGTYYIKVYENNSKDAMLSKDIIRAGQSYKIESFKANKYFKGSYQFEFEKVSLNEVYLGDTANEWAFVAATNFESAKDVIVSSLFKGAFTSDFKEISATNLDEKGNIQVGSEIKLVVDPNTSSYKDSEITIKMENKADAFYLFKQYASNLFTSNGADSFFNNLKWYSENQKRGPLVDIFTTETVKFDKLESNAFKPESEVTVNYAENNYFENQGNEKKTVKEIKELV</sequence>
<reference evidence="2 3" key="1">
    <citation type="submission" date="2019-08" db="EMBL/GenBank/DDBJ databases">
        <title>Complete genome sequence of Spiroplasma chinense CCH (DSM 19755).</title>
        <authorList>
            <person name="Shen H.-Y."/>
            <person name="Lin Y.-C."/>
            <person name="Chou L."/>
            <person name="Kuo C.-H."/>
        </authorList>
    </citation>
    <scope>NUCLEOTIDE SEQUENCE [LARGE SCALE GENOMIC DNA]</scope>
    <source>
        <strain evidence="2 3">CCH</strain>
    </source>
</reference>
<protein>
    <recommendedName>
        <fullName evidence="4">Lipoprotein</fullName>
    </recommendedName>
</protein>
<dbReference type="RefSeq" id="WP_166508697.1">
    <property type="nucleotide sequence ID" value="NZ_CP043026.1"/>
</dbReference>
<evidence type="ECO:0000256" key="1">
    <source>
        <dbReference type="SAM" id="SignalP"/>
    </source>
</evidence>
<organism evidence="2 3">
    <name type="scientific">Spiroplasma chinense</name>
    <dbReference type="NCBI Taxonomy" id="216932"/>
    <lineage>
        <taxon>Bacteria</taxon>
        <taxon>Bacillati</taxon>
        <taxon>Mycoplasmatota</taxon>
        <taxon>Mollicutes</taxon>
        <taxon>Entomoplasmatales</taxon>
        <taxon>Spiroplasmataceae</taxon>
        <taxon>Spiroplasma</taxon>
    </lineage>
</organism>
<dbReference type="NCBIfam" id="NF045726">
    <property type="entry name" value="XXplasma_LP"/>
    <property type="match status" value="1"/>
</dbReference>
<feature type="chain" id="PRO_5022704799" description="Lipoprotein" evidence="1">
    <location>
        <begin position="24"/>
        <end position="313"/>
    </location>
</feature>
<keyword evidence="3" id="KW-1185">Reference proteome</keyword>
<feature type="signal peptide" evidence="1">
    <location>
        <begin position="1"/>
        <end position="23"/>
    </location>
</feature>
<dbReference type="EMBL" id="CP043026">
    <property type="protein sequence ID" value="QEH62338.1"/>
    <property type="molecule type" value="Genomic_DNA"/>
</dbReference>
<evidence type="ECO:0000313" key="2">
    <source>
        <dbReference type="EMBL" id="QEH62338.1"/>
    </source>
</evidence>
<evidence type="ECO:0000313" key="3">
    <source>
        <dbReference type="Proteomes" id="UP000323144"/>
    </source>
</evidence>
<gene>
    <name evidence="2" type="ORF">SCHIN_v1c11450</name>
</gene>
<dbReference type="KEGG" id="schi:SCHIN_v1c11450"/>
<dbReference type="InterPro" id="IPR054816">
    <property type="entry name" value="Lipoprotein_mollicutes-type_CS"/>
</dbReference>
<dbReference type="Proteomes" id="UP000323144">
    <property type="component" value="Chromosome"/>
</dbReference>
<accession>A0A5B9Y594</accession>
<dbReference type="PROSITE" id="PS51257">
    <property type="entry name" value="PROKAR_LIPOPROTEIN"/>
    <property type="match status" value="1"/>
</dbReference>
<proteinExistence type="predicted"/>
<keyword evidence="1" id="KW-0732">Signal</keyword>
<name>A0A5B9Y594_9MOLU</name>
<dbReference type="AlphaFoldDB" id="A0A5B9Y594"/>